<dbReference type="InterPro" id="IPR029460">
    <property type="entry name" value="DNAPol_HHH"/>
</dbReference>
<dbReference type="CDD" id="cd04485">
    <property type="entry name" value="DnaE_OBF"/>
    <property type="match status" value="1"/>
</dbReference>
<gene>
    <name evidence="12" type="ORF">RGB73_07875</name>
</gene>
<dbReference type="EMBL" id="CP134050">
    <property type="protein sequence ID" value="WNC16225.1"/>
    <property type="molecule type" value="Genomic_DNA"/>
</dbReference>
<dbReference type="SMART" id="SM00481">
    <property type="entry name" value="POLIIIAc"/>
    <property type="match status" value="1"/>
</dbReference>
<dbReference type="Gene3D" id="1.10.150.870">
    <property type="match status" value="1"/>
</dbReference>
<sequence length="1189" mass="132147">MTSFVHLHVHTEYSLLDGAARIEPLVARAKELGMPALAMTDHANLYGAIPFYKACRDAGIKPIIGMEAYVIEGNLQDRVRSAPAPSHLILLAENEEGYRNLLKLATIAQTEGNYIIPRLNKEALERHRAGLIALSGCREGEVPRLLLEGDMEGAKKAAQWYLRTYGPDHFYLELADHGLELERRLNARLVRLGEETGIPLVVTNNVHYVEREDHAVHDILLAIGEGKTVNEENRFRYETDQYYLKSGEELAAAFAYAPQALANTVAIAERCELNLSFGAHILPEFPLPDGQDSTAFLRELCIQGCIQRYGELTPEIRQRLEHELAIITGTGFTDYFLIVWDFMRYAHQHGIATGPGRGSAAGSLVAYALRITNVDPLRHQLLFERFLNPERVTMPDIDIDFAVERRDEVIRYVADKYGHDRVAQIITFGTMAARAAVRDVGRALGLSLGLIDRVAKMIPQSPGMTIERAIRQNPDIAKLCAENKQAAQLIATAKGVEGLPRHASTHAAGVVISREPLTEYVPLQTGSEGLALTQYPMEILEEVGLLKMDFLGLRNLTIIQETLRNLEKQGTRLELESIPTDDPKTFRMLSRGDTTGVFQLESSGMRNVLRDLKPTSLDDIIAVLALYRPGPMEIIPQYIAAKHGQTQVHYAHPDLEPILRETHGFMIYQEQIMQISSALAGFSLGEADILRRAVGKKKRELLAEQREKFVAGCVKQGYGEALGHEIYDLIVRFADYGFNKAHSVAYAVIAYQMAYLKANHPLAFMAALLSLSIGSQGRIAEYTEEARRLQLNVLAPDVNRSEAHFTVEQDAIRFGLAAVKNVGYGAIESIVRERARRPYRDVFDFCARVDGRLVNRRVAESLVLCGALDSLPGHRSQLLLLLDEAVGKANGKRIERDADQLNLFAGEESGAPVREPKDYPDVPPFSRTQQLKEERELLGVYISGHPLDQYVHLAEHAEVTKIASLGELPRDKTVKVFGMVTEERRIQTKKGDPMAFVTLEDKTAQVEMVVFPQVYAKYGDLLVRERMVVAEARIDHQDDLVKLLASRIWAAESLPVPVETTPPAARTPMASADKGALETPAAAAPQTGPATQAVLKTPAASASPAMETVVFVKISQTQEQDSTLQQLQRLFVEKKGTIPVLLFYEGKRQTIRLPDTIRVEADELFLEQARAIVGLDSVIRKELPVNWGG</sequence>
<evidence type="ECO:0000256" key="10">
    <source>
        <dbReference type="ARBA" id="ARBA00049244"/>
    </source>
</evidence>
<protein>
    <recommendedName>
        <fullName evidence="4">DNA polymerase III subunit alpha</fullName>
        <ecNumber evidence="3">2.7.7.7</ecNumber>
    </recommendedName>
</protein>
<dbReference type="Pfam" id="PF02811">
    <property type="entry name" value="PHP"/>
    <property type="match status" value="1"/>
</dbReference>
<reference evidence="12 13" key="1">
    <citation type="submission" date="2023-09" db="EMBL/GenBank/DDBJ databases">
        <title>Complete Genome and Methylome dissection of Bacillus brevis NEB573 original source of BbsI restriction endonuclease.</title>
        <authorList>
            <person name="Fomenkov A."/>
            <person name="Roberts R.D."/>
        </authorList>
    </citation>
    <scope>NUCLEOTIDE SEQUENCE [LARGE SCALE GENOMIC DNA]</scope>
    <source>
        <strain evidence="12 13">NEB573</strain>
    </source>
</reference>
<evidence type="ECO:0000259" key="11">
    <source>
        <dbReference type="SMART" id="SM00481"/>
    </source>
</evidence>
<dbReference type="InterPro" id="IPR004365">
    <property type="entry name" value="NA-bd_OB_tRNA"/>
</dbReference>
<dbReference type="CDD" id="cd12113">
    <property type="entry name" value="PHP_PolIIIA_DnaE3"/>
    <property type="match status" value="1"/>
</dbReference>
<evidence type="ECO:0000256" key="9">
    <source>
        <dbReference type="ARBA" id="ARBA00025611"/>
    </source>
</evidence>
<evidence type="ECO:0000256" key="1">
    <source>
        <dbReference type="ARBA" id="ARBA00004496"/>
    </source>
</evidence>
<dbReference type="SUPFAM" id="SSF89550">
    <property type="entry name" value="PHP domain-like"/>
    <property type="match status" value="1"/>
</dbReference>
<dbReference type="RefSeq" id="WP_310770686.1">
    <property type="nucleotide sequence ID" value="NZ_CP134050.1"/>
</dbReference>
<organism evidence="12 13">
    <name type="scientific">Brevibacillus brevis</name>
    <name type="common">Bacillus brevis</name>
    <dbReference type="NCBI Taxonomy" id="1393"/>
    <lineage>
        <taxon>Bacteria</taxon>
        <taxon>Bacillati</taxon>
        <taxon>Bacillota</taxon>
        <taxon>Bacilli</taxon>
        <taxon>Bacillales</taxon>
        <taxon>Paenibacillaceae</taxon>
        <taxon>Brevibacillus</taxon>
    </lineage>
</organism>
<dbReference type="InterPro" id="IPR004805">
    <property type="entry name" value="DnaE2/DnaE/PolC"/>
</dbReference>
<dbReference type="NCBIfam" id="NF005298">
    <property type="entry name" value="PRK06826.1"/>
    <property type="match status" value="1"/>
</dbReference>
<dbReference type="PANTHER" id="PTHR32294">
    <property type="entry name" value="DNA POLYMERASE III SUBUNIT ALPHA"/>
    <property type="match status" value="1"/>
</dbReference>
<comment type="catalytic activity">
    <reaction evidence="10">
        <text>DNA(n) + a 2'-deoxyribonucleoside 5'-triphosphate = DNA(n+1) + diphosphate</text>
        <dbReference type="Rhea" id="RHEA:22508"/>
        <dbReference type="Rhea" id="RHEA-COMP:17339"/>
        <dbReference type="Rhea" id="RHEA-COMP:17340"/>
        <dbReference type="ChEBI" id="CHEBI:33019"/>
        <dbReference type="ChEBI" id="CHEBI:61560"/>
        <dbReference type="ChEBI" id="CHEBI:173112"/>
        <dbReference type="EC" id="2.7.7.7"/>
    </reaction>
</comment>
<evidence type="ECO:0000256" key="8">
    <source>
        <dbReference type="ARBA" id="ARBA00022932"/>
    </source>
</evidence>
<keyword evidence="5 12" id="KW-0808">Transferase</keyword>
<dbReference type="PANTHER" id="PTHR32294:SF0">
    <property type="entry name" value="DNA POLYMERASE III SUBUNIT ALPHA"/>
    <property type="match status" value="1"/>
</dbReference>
<dbReference type="InterPro" id="IPR016195">
    <property type="entry name" value="Pol/histidinol_Pase-like"/>
</dbReference>
<evidence type="ECO:0000256" key="7">
    <source>
        <dbReference type="ARBA" id="ARBA00022705"/>
    </source>
</evidence>
<dbReference type="Pfam" id="PF14579">
    <property type="entry name" value="HHH_6"/>
    <property type="match status" value="1"/>
</dbReference>
<evidence type="ECO:0000313" key="12">
    <source>
        <dbReference type="EMBL" id="WNC16225.1"/>
    </source>
</evidence>
<dbReference type="InterPro" id="IPR011708">
    <property type="entry name" value="DNA_pol3_alpha_NTPase_dom"/>
</dbReference>
<dbReference type="NCBIfam" id="NF004226">
    <property type="entry name" value="PRK05673.1"/>
    <property type="match status" value="1"/>
</dbReference>
<dbReference type="InterPro" id="IPR003141">
    <property type="entry name" value="Pol/His_phosphatase_N"/>
</dbReference>
<dbReference type="InterPro" id="IPR041931">
    <property type="entry name" value="DNA_pol3_alpha_thumb_dom"/>
</dbReference>
<keyword evidence="13" id="KW-1185">Reference proteome</keyword>
<evidence type="ECO:0000256" key="6">
    <source>
        <dbReference type="ARBA" id="ARBA00022695"/>
    </source>
</evidence>
<comment type="subcellular location">
    <subcellularLocation>
        <location evidence="1">Cytoplasm</location>
    </subcellularLocation>
</comment>
<feature type="domain" description="Polymerase/histidinol phosphatase N-terminal" evidence="11">
    <location>
        <begin position="5"/>
        <end position="72"/>
    </location>
</feature>
<evidence type="ECO:0000256" key="5">
    <source>
        <dbReference type="ARBA" id="ARBA00022679"/>
    </source>
</evidence>
<evidence type="ECO:0000256" key="4">
    <source>
        <dbReference type="ARBA" id="ARBA00019114"/>
    </source>
</evidence>
<keyword evidence="7" id="KW-0235">DNA replication</keyword>
<dbReference type="Gene3D" id="1.10.10.1600">
    <property type="entry name" value="Bacterial DNA polymerase III alpha subunit, thumb domain"/>
    <property type="match status" value="1"/>
</dbReference>
<dbReference type="Proteomes" id="UP001256827">
    <property type="component" value="Chromosome"/>
</dbReference>
<dbReference type="Pfam" id="PF07733">
    <property type="entry name" value="DNA_pol3_alpha"/>
    <property type="match status" value="1"/>
</dbReference>
<dbReference type="InterPro" id="IPR040982">
    <property type="entry name" value="DNA_pol3_finger"/>
</dbReference>
<dbReference type="NCBIfam" id="TIGR00594">
    <property type="entry name" value="polc"/>
    <property type="match status" value="1"/>
</dbReference>
<dbReference type="Gene3D" id="3.20.20.140">
    <property type="entry name" value="Metal-dependent hydrolases"/>
    <property type="match status" value="1"/>
</dbReference>
<dbReference type="EC" id="2.7.7.7" evidence="3"/>
<dbReference type="Pfam" id="PF17657">
    <property type="entry name" value="DNA_pol3_finger"/>
    <property type="match status" value="1"/>
</dbReference>
<dbReference type="GO" id="GO:0003887">
    <property type="term" value="F:DNA-directed DNA polymerase activity"/>
    <property type="evidence" value="ECO:0007669"/>
    <property type="project" value="UniProtKB-EC"/>
</dbReference>
<name>A0ABY9T817_BREBE</name>
<dbReference type="Pfam" id="PF01336">
    <property type="entry name" value="tRNA_anti-codon"/>
    <property type="match status" value="1"/>
</dbReference>
<evidence type="ECO:0000313" key="13">
    <source>
        <dbReference type="Proteomes" id="UP001256827"/>
    </source>
</evidence>
<comment type="similarity">
    <text evidence="2">Belongs to the DNA polymerase type-C family. DnaE subfamily.</text>
</comment>
<dbReference type="InterPro" id="IPR004013">
    <property type="entry name" value="PHP_dom"/>
</dbReference>
<evidence type="ECO:0000256" key="2">
    <source>
        <dbReference type="ARBA" id="ARBA00009496"/>
    </source>
</evidence>
<proteinExistence type="inferred from homology"/>
<evidence type="ECO:0000256" key="3">
    <source>
        <dbReference type="ARBA" id="ARBA00012417"/>
    </source>
</evidence>
<keyword evidence="8" id="KW-0239">DNA-directed DNA polymerase</keyword>
<keyword evidence="6 12" id="KW-0548">Nucleotidyltransferase</keyword>
<comment type="function">
    <text evidence="9">DNA polymerase III is a complex, multichain enzyme responsible for most of the replicative synthesis in bacteria. This DNA polymerase also exhibits 3' to 5' exonuclease activity. The alpha chain is the DNA polymerase.</text>
</comment>
<accession>A0ABY9T817</accession>